<dbReference type="AlphaFoldDB" id="A0AAN0MHV3"/>
<dbReference type="PIRSF" id="PIRSF029171">
    <property type="entry name" value="Esterase_LipA"/>
    <property type="match status" value="1"/>
</dbReference>
<protein>
    <recommendedName>
        <fullName evidence="3">Alpha/beta hydrolase</fullName>
    </recommendedName>
</protein>
<dbReference type="Pfam" id="PF03583">
    <property type="entry name" value="LIP"/>
    <property type="match status" value="1"/>
</dbReference>
<accession>A0AAN0MHV3</accession>
<proteinExistence type="predicted"/>
<organism evidence="1 2">
    <name type="scientific">Brooklawnia propionicigenes</name>
    <dbReference type="NCBI Taxonomy" id="3041175"/>
    <lineage>
        <taxon>Bacteria</taxon>
        <taxon>Bacillati</taxon>
        <taxon>Actinomycetota</taxon>
        <taxon>Actinomycetes</taxon>
        <taxon>Propionibacteriales</taxon>
        <taxon>Propionibacteriaceae</taxon>
        <taxon>Brooklawnia</taxon>
    </lineage>
</organism>
<evidence type="ECO:0008006" key="3">
    <source>
        <dbReference type="Google" id="ProtNLM"/>
    </source>
</evidence>
<keyword evidence="2" id="KW-1185">Reference proteome</keyword>
<dbReference type="InterPro" id="IPR029058">
    <property type="entry name" value="AB_hydrolase_fold"/>
</dbReference>
<dbReference type="PANTHER" id="PTHR34853">
    <property type="match status" value="1"/>
</dbReference>
<dbReference type="KEGG" id="broo:brsh051_19620"/>
<evidence type="ECO:0000313" key="2">
    <source>
        <dbReference type="Proteomes" id="UP001431656"/>
    </source>
</evidence>
<dbReference type="EMBL" id="AP028056">
    <property type="protein sequence ID" value="BEH02681.1"/>
    <property type="molecule type" value="Genomic_DNA"/>
</dbReference>
<dbReference type="SUPFAM" id="SSF53474">
    <property type="entry name" value="alpha/beta-Hydrolases"/>
    <property type="match status" value="1"/>
</dbReference>
<dbReference type="InterPro" id="IPR005152">
    <property type="entry name" value="Lipase_secreted"/>
</dbReference>
<dbReference type="GO" id="GO:0016042">
    <property type="term" value="P:lipid catabolic process"/>
    <property type="evidence" value="ECO:0007669"/>
    <property type="project" value="InterPro"/>
</dbReference>
<gene>
    <name evidence="1" type="ORF">brsh051_19620</name>
</gene>
<evidence type="ECO:0000313" key="1">
    <source>
        <dbReference type="EMBL" id="BEH02681.1"/>
    </source>
</evidence>
<dbReference type="Proteomes" id="UP001431656">
    <property type="component" value="Chromosome"/>
</dbReference>
<name>A0AAN0MHV3_9ACTN</name>
<dbReference type="PANTHER" id="PTHR34853:SF1">
    <property type="entry name" value="LIPASE 5"/>
    <property type="match status" value="1"/>
</dbReference>
<reference evidence="1" key="1">
    <citation type="journal article" date="2024" name="Int. J. Syst. Evol. Microbiol.">
        <title>Brooklawnia propionicigenes sp. nov., a facultatively anaerobic, propionate-producing bacterium isolated from a methanogenic reactor treating waste from cattle farms.</title>
        <authorList>
            <person name="Akita Y."/>
            <person name="Ueki A."/>
            <person name="Tonouchi A."/>
            <person name="Sugawara Y."/>
            <person name="Honma S."/>
            <person name="Kaku N."/>
            <person name="Ueki K."/>
        </authorList>
    </citation>
    <scope>NUCLEOTIDE SEQUENCE</scope>
    <source>
        <strain evidence="1">SH051</strain>
    </source>
</reference>
<dbReference type="Gene3D" id="3.40.50.1820">
    <property type="entry name" value="alpha/beta hydrolase"/>
    <property type="match status" value="3"/>
</dbReference>
<sequence>MDTLEVLALVTHKHPEHQSKRTSLMPIRDRVIRQLVATAVLGSLALMGCGQGITAADDREVIGFYEQPDDALDGPPGSIVRSEQLRQHPFDAQAWRIMYRTTDVHQTPVVATGIVVTPRGHAPDGGRTVLAWGHWQGGQAVLFAAERAAEYAPELGIEAVAAAAPAADLTALLDSHLNDISGTTIGSYAFQAYSQVYADRGAQLDTVLTPQATQILPQMNELCLLSQMSELHRIADPVVGSFFSHDPAEVEPWATLLRENSAGASAFSAPLFVAQGLDDQLVLPADTEKFIDHEKQLGVAVHYHPVEHADHGTIAYLALPALNSWLASLNL</sequence>
<dbReference type="GO" id="GO:0004806">
    <property type="term" value="F:triacylglycerol lipase activity"/>
    <property type="evidence" value="ECO:0007669"/>
    <property type="project" value="InterPro"/>
</dbReference>